<dbReference type="GO" id="GO:0005886">
    <property type="term" value="C:plasma membrane"/>
    <property type="evidence" value="ECO:0007669"/>
    <property type="project" value="UniProtKB-SubCell"/>
</dbReference>
<feature type="transmembrane region" description="Helical" evidence="7">
    <location>
        <begin position="761"/>
        <end position="783"/>
    </location>
</feature>
<dbReference type="InterPro" id="IPR003838">
    <property type="entry name" value="ABC3_permease_C"/>
</dbReference>
<comment type="similarity">
    <text evidence="6">Belongs to the ABC-4 integral membrane protein family.</text>
</comment>
<feature type="transmembrane region" description="Helical" evidence="7">
    <location>
        <begin position="359"/>
        <end position="381"/>
    </location>
</feature>
<evidence type="ECO:0000259" key="9">
    <source>
        <dbReference type="Pfam" id="PF12704"/>
    </source>
</evidence>
<evidence type="ECO:0000256" key="5">
    <source>
        <dbReference type="ARBA" id="ARBA00023136"/>
    </source>
</evidence>
<feature type="transmembrane region" description="Helical" evidence="7">
    <location>
        <begin position="315"/>
        <end position="339"/>
    </location>
</feature>
<dbReference type="GO" id="GO:0016787">
    <property type="term" value="F:hydrolase activity"/>
    <property type="evidence" value="ECO:0007669"/>
    <property type="project" value="UniProtKB-KW"/>
</dbReference>
<evidence type="ECO:0000256" key="7">
    <source>
        <dbReference type="SAM" id="Phobius"/>
    </source>
</evidence>
<dbReference type="EMBL" id="MLJW01000272">
    <property type="protein sequence ID" value="OIQ91042.1"/>
    <property type="molecule type" value="Genomic_DNA"/>
</dbReference>
<feature type="domain" description="ABC3 transporter permease C-terminal" evidence="8">
    <location>
        <begin position="272"/>
        <end position="391"/>
    </location>
</feature>
<protein>
    <submittedName>
        <fullName evidence="10">Macrolide export ATP-binding/permease protein MacB</fullName>
        <ecNumber evidence="10">3.6.3.-</ecNumber>
    </submittedName>
</protein>
<proteinExistence type="inferred from homology"/>
<name>A0A1J5R6L6_9ZZZZ</name>
<evidence type="ECO:0000256" key="2">
    <source>
        <dbReference type="ARBA" id="ARBA00022475"/>
    </source>
</evidence>
<feature type="domain" description="MacB-like periplasmic core" evidence="9">
    <location>
        <begin position="19"/>
        <end position="230"/>
    </location>
</feature>
<evidence type="ECO:0000256" key="6">
    <source>
        <dbReference type="ARBA" id="ARBA00038076"/>
    </source>
</evidence>
<evidence type="ECO:0000256" key="1">
    <source>
        <dbReference type="ARBA" id="ARBA00004651"/>
    </source>
</evidence>
<comment type="subcellular location">
    <subcellularLocation>
        <location evidence="1">Cell membrane</location>
        <topology evidence="1">Multi-pass membrane protein</topology>
    </subcellularLocation>
</comment>
<evidence type="ECO:0000259" key="8">
    <source>
        <dbReference type="Pfam" id="PF02687"/>
    </source>
</evidence>
<comment type="caution">
    <text evidence="10">The sequence shown here is derived from an EMBL/GenBank/DDBJ whole genome shotgun (WGS) entry which is preliminary data.</text>
</comment>
<evidence type="ECO:0000256" key="3">
    <source>
        <dbReference type="ARBA" id="ARBA00022692"/>
    </source>
</evidence>
<keyword evidence="10" id="KW-0067">ATP-binding</keyword>
<feature type="transmembrane region" description="Helical" evidence="7">
    <location>
        <begin position="727"/>
        <end position="749"/>
    </location>
</feature>
<feature type="domain" description="ABC3 transporter permease C-terminal" evidence="8">
    <location>
        <begin position="677"/>
        <end position="788"/>
    </location>
</feature>
<keyword evidence="10" id="KW-0547">Nucleotide-binding</keyword>
<dbReference type="PANTHER" id="PTHR30572">
    <property type="entry name" value="MEMBRANE COMPONENT OF TRANSPORTER-RELATED"/>
    <property type="match status" value="1"/>
</dbReference>
<keyword evidence="4 7" id="KW-1133">Transmembrane helix</keyword>
<dbReference type="InterPro" id="IPR050250">
    <property type="entry name" value="Macrolide_Exporter_MacB"/>
</dbReference>
<feature type="transmembrane region" description="Helical" evidence="7">
    <location>
        <begin position="265"/>
        <end position="294"/>
    </location>
</feature>
<dbReference type="InterPro" id="IPR025857">
    <property type="entry name" value="MacB_PCD"/>
</dbReference>
<evidence type="ECO:0000313" key="10">
    <source>
        <dbReference type="EMBL" id="OIQ91042.1"/>
    </source>
</evidence>
<dbReference type="AlphaFoldDB" id="A0A1J5R6L6"/>
<dbReference type="GO" id="GO:0005524">
    <property type="term" value="F:ATP binding"/>
    <property type="evidence" value="ECO:0007669"/>
    <property type="project" value="UniProtKB-KW"/>
</dbReference>
<gene>
    <name evidence="10" type="primary">macB_50</name>
    <name evidence="10" type="ORF">GALL_270660</name>
</gene>
<feature type="transmembrane region" description="Helical" evidence="7">
    <location>
        <begin position="415"/>
        <end position="435"/>
    </location>
</feature>
<dbReference type="Pfam" id="PF02687">
    <property type="entry name" value="FtsX"/>
    <property type="match status" value="2"/>
</dbReference>
<dbReference type="Pfam" id="PF12704">
    <property type="entry name" value="MacB_PCD"/>
    <property type="match status" value="1"/>
</dbReference>
<reference evidence="10" key="1">
    <citation type="submission" date="2016-10" db="EMBL/GenBank/DDBJ databases">
        <title>Sequence of Gallionella enrichment culture.</title>
        <authorList>
            <person name="Poehlein A."/>
            <person name="Muehling M."/>
            <person name="Daniel R."/>
        </authorList>
    </citation>
    <scope>NUCLEOTIDE SEQUENCE</scope>
</reference>
<keyword evidence="10" id="KW-0378">Hydrolase</keyword>
<keyword evidence="2" id="KW-1003">Cell membrane</keyword>
<accession>A0A1J5R6L6</accession>
<keyword evidence="5 7" id="KW-0472">Membrane</keyword>
<dbReference type="GO" id="GO:0022857">
    <property type="term" value="F:transmembrane transporter activity"/>
    <property type="evidence" value="ECO:0007669"/>
    <property type="project" value="TreeGrafter"/>
</dbReference>
<dbReference type="EC" id="3.6.3.-" evidence="10"/>
<evidence type="ECO:0000256" key="4">
    <source>
        <dbReference type="ARBA" id="ARBA00022989"/>
    </source>
</evidence>
<organism evidence="10">
    <name type="scientific">mine drainage metagenome</name>
    <dbReference type="NCBI Taxonomy" id="410659"/>
    <lineage>
        <taxon>unclassified sequences</taxon>
        <taxon>metagenomes</taxon>
        <taxon>ecological metagenomes</taxon>
    </lineage>
</organism>
<feature type="transmembrane region" description="Helical" evidence="7">
    <location>
        <begin position="677"/>
        <end position="698"/>
    </location>
</feature>
<keyword evidence="3 7" id="KW-0812">Transmembrane</keyword>
<dbReference type="PANTHER" id="PTHR30572:SF4">
    <property type="entry name" value="ABC TRANSPORTER PERMEASE YTRF"/>
    <property type="match status" value="1"/>
</dbReference>
<sequence>MLSDLRFVLRSLIRNRTFTLVTVLTLALGIGAAAAIFSVADRVLFSVNRFPDGVYLIGGRNGNGLYMPLRFPFMVDAYERSSAMSEYGKVAYMSGNVLVNGRPVETSWQGISPNLFPMLGVQPALGRNFLPGEATEGADHVVIISYNFWQKYLGGAPDALGKQLQVGDDLCTVVGVLKPDQELPVYFYSDLYRPLVYRVNPATPWMPETWILGKLRPGQTPAAVRDMLQNAKIDVPVFMRDFVGHDRVVLSTLSQVNRQLMQFKVYWTLLAAVGFLYAIACLNVSNLMLVRMLGQRRELSIRLALGGGRWHVARLLLLEGLVLSIFGALAGALVANWLFPLLLRATGDSVIQLNWSTWVLGSRTILVLGGLAVLTGLLTAVPPLIHVFRTPIHAGLKDGGAALGESPGLARLRGAFVVLQAAFAVILLSGAGLMVRTFQKLDKVDLGFNPSNKTKVQLIFPPSYPTDNVARLNRLREISSVLAHLPGVRAVGFGNDILLSGINRGGTGILRPDGSTLEVGESNLGGAFQATHGLTLILGQWLSQRKDDDVMINQSLAEMLFPHADPVGQFIRPAKIAQGTSKSWLGWHVVGVVRDVRATLRDKPGPWIYGPETWGPVTFNTFILRTAGAPTVALEGQVRRALYDYDPHLVVNQVLPLNQVIETQLWAERMSASVLKVLSAIAALLTLVGMFSVLAYTVDRRMGEFGVRLAFGATRGHLITLVVRRSLVLAVIGLVLGLAGGFALTRYIQSLIYQTSPEDPLMIAAVCVVLLLTAALAGAIPAYRATRADVAGLLRSE</sequence>